<dbReference type="CDD" id="cd00118">
    <property type="entry name" value="LysM"/>
    <property type="match status" value="1"/>
</dbReference>
<dbReference type="SUPFAM" id="SSF55846">
    <property type="entry name" value="N-acetylmuramoyl-L-alanine amidase-like"/>
    <property type="match status" value="1"/>
</dbReference>
<dbReference type="Proteomes" id="UP000288812">
    <property type="component" value="Unassembled WGS sequence"/>
</dbReference>
<keyword evidence="3" id="KW-1185">Reference proteome</keyword>
<feature type="domain" description="LysM" evidence="1">
    <location>
        <begin position="252"/>
        <end position="298"/>
    </location>
</feature>
<reference evidence="2 3" key="1">
    <citation type="submission" date="2018-11" db="EMBL/GenBank/DDBJ databases">
        <title>Genome sequencing and assembly of Anaerosphaera sp. nov., GS7-6-2.</title>
        <authorList>
            <person name="Rettenmaier R."/>
            <person name="Liebl W."/>
            <person name="Zverlov V."/>
        </authorList>
    </citation>
    <scope>NUCLEOTIDE SEQUENCE [LARGE SCALE GENOMIC DNA]</scope>
    <source>
        <strain evidence="2 3">GS7-6-2</strain>
    </source>
</reference>
<dbReference type="InterPro" id="IPR036505">
    <property type="entry name" value="Amidase/PGRP_sf"/>
</dbReference>
<dbReference type="SUPFAM" id="SSF54106">
    <property type="entry name" value="LysM domain"/>
    <property type="match status" value="1"/>
</dbReference>
<dbReference type="EMBL" id="RLIH01000002">
    <property type="protein sequence ID" value="RVU55427.1"/>
    <property type="molecule type" value="Genomic_DNA"/>
</dbReference>
<dbReference type="PANTHER" id="PTHR34700">
    <property type="entry name" value="POTASSIUM BINDING PROTEIN KBP"/>
    <property type="match status" value="1"/>
</dbReference>
<dbReference type="CDD" id="cd06583">
    <property type="entry name" value="PGRP"/>
    <property type="match status" value="1"/>
</dbReference>
<evidence type="ECO:0000259" key="1">
    <source>
        <dbReference type="PROSITE" id="PS51782"/>
    </source>
</evidence>
<evidence type="ECO:0000313" key="2">
    <source>
        <dbReference type="EMBL" id="RVU55427.1"/>
    </source>
</evidence>
<dbReference type="OrthoDB" id="9800780at2"/>
<organism evidence="2 3">
    <name type="scientific">Anaerosphaera multitolerans</name>
    <dbReference type="NCBI Taxonomy" id="2487351"/>
    <lineage>
        <taxon>Bacteria</taxon>
        <taxon>Bacillati</taxon>
        <taxon>Bacillota</taxon>
        <taxon>Tissierellia</taxon>
        <taxon>Tissierellales</taxon>
        <taxon>Peptoniphilaceae</taxon>
        <taxon>Anaerosphaera</taxon>
    </lineage>
</organism>
<dbReference type="SMART" id="SM00644">
    <property type="entry name" value="Ami_2"/>
    <property type="match status" value="1"/>
</dbReference>
<dbReference type="Pfam" id="PF01476">
    <property type="entry name" value="LysM"/>
    <property type="match status" value="1"/>
</dbReference>
<gene>
    <name evidence="2" type="ORF">EF514_01470</name>
</gene>
<evidence type="ECO:0000313" key="3">
    <source>
        <dbReference type="Proteomes" id="UP000288812"/>
    </source>
</evidence>
<dbReference type="Gene3D" id="3.10.350.10">
    <property type="entry name" value="LysM domain"/>
    <property type="match status" value="1"/>
</dbReference>
<dbReference type="PROSITE" id="PS51782">
    <property type="entry name" value="LYSM"/>
    <property type="match status" value="1"/>
</dbReference>
<dbReference type="GO" id="GO:0008745">
    <property type="term" value="F:N-acetylmuramoyl-L-alanine amidase activity"/>
    <property type="evidence" value="ECO:0007669"/>
    <property type="project" value="InterPro"/>
</dbReference>
<dbReference type="SMART" id="SM00257">
    <property type="entry name" value="LysM"/>
    <property type="match status" value="1"/>
</dbReference>
<dbReference type="Gene3D" id="3.40.80.10">
    <property type="entry name" value="Peptidoglycan recognition protein-like"/>
    <property type="match status" value="1"/>
</dbReference>
<dbReference type="InterPro" id="IPR052196">
    <property type="entry name" value="Bact_Kbp"/>
</dbReference>
<protein>
    <submittedName>
        <fullName evidence="2">LysM peptidoglycan-binding domain-containing protein</fullName>
    </submittedName>
</protein>
<proteinExistence type="predicted"/>
<comment type="caution">
    <text evidence="2">The sequence shown here is derived from an EMBL/GenBank/DDBJ whole genome shotgun (WGS) entry which is preliminary data.</text>
</comment>
<dbReference type="InterPro" id="IPR002502">
    <property type="entry name" value="Amidase_domain"/>
</dbReference>
<name>A0A437S9C5_9FIRM</name>
<sequence>MNLNKLIFTENACYKAGRKIKVKGIMVHSTGANNPYLKRYVGPDDGKLGKNKYNNHWNQPMDRQVCVHGFIGKLQDGTIATYQTLPWDHRGWHAGGAANNTHTSFEICEDGLSERSYFEKVYQEATELCAYLCRLYHLNPLGDGVIIGHYEGHQRGIASNHGDPRHWFSKFEKSMDTFRQDVKRLMGGSAVTPKPEGVLYRVRKSWQDKKSQIGAYKVLANAKRKADENSGYFVFDESGNAIYPKKAGEEYSTYTVVSGDSLWRIAARLLGDGRRYPEIKKLNRLTSDIIHAGQKLKIPKAAASSALKVGDTVKVTASRYATGETVPGWVKERTHKVSQIEKDKVLLGWPDGIASWLPIDGVRKI</sequence>
<accession>A0A437S9C5</accession>
<dbReference type="PANTHER" id="PTHR34700:SF4">
    <property type="entry name" value="PHAGE-LIKE ELEMENT PBSX PROTEIN XKDP"/>
    <property type="match status" value="1"/>
</dbReference>
<dbReference type="RefSeq" id="WP_127723102.1">
    <property type="nucleotide sequence ID" value="NZ_RLIH01000002.1"/>
</dbReference>
<dbReference type="Pfam" id="PF01510">
    <property type="entry name" value="Amidase_2"/>
    <property type="match status" value="1"/>
</dbReference>
<dbReference type="InterPro" id="IPR018392">
    <property type="entry name" value="LysM"/>
</dbReference>
<dbReference type="GO" id="GO:0009253">
    <property type="term" value="P:peptidoglycan catabolic process"/>
    <property type="evidence" value="ECO:0007669"/>
    <property type="project" value="InterPro"/>
</dbReference>
<dbReference type="InterPro" id="IPR036779">
    <property type="entry name" value="LysM_dom_sf"/>
</dbReference>
<dbReference type="AlphaFoldDB" id="A0A437S9C5"/>